<comment type="caution">
    <text evidence="6">The sequence shown here is derived from an EMBL/GenBank/DDBJ whole genome shotgun (WGS) entry which is preliminary data.</text>
</comment>
<proteinExistence type="predicted"/>
<evidence type="ECO:0000313" key="6">
    <source>
        <dbReference type="EMBL" id="KAG5654012.1"/>
    </source>
</evidence>
<keyword evidence="3 4" id="KW-0443">Lipid metabolism</keyword>
<dbReference type="PANTHER" id="PTHR24185">
    <property type="entry name" value="CALCIUM-INDEPENDENT PHOSPHOLIPASE A2-GAMMA"/>
    <property type="match status" value="1"/>
</dbReference>
<evidence type="ECO:0000313" key="7">
    <source>
        <dbReference type="Proteomes" id="UP000717328"/>
    </source>
</evidence>
<dbReference type="Pfam" id="PF01734">
    <property type="entry name" value="Patatin"/>
    <property type="match status" value="1"/>
</dbReference>
<feature type="short sequence motif" description="GXGXXG" evidence="4">
    <location>
        <begin position="225"/>
        <end position="230"/>
    </location>
</feature>
<evidence type="ECO:0000256" key="2">
    <source>
        <dbReference type="ARBA" id="ARBA00022963"/>
    </source>
</evidence>
<feature type="active site" description="Nucleophile" evidence="4">
    <location>
        <position position="264"/>
    </location>
</feature>
<dbReference type="GO" id="GO:0019369">
    <property type="term" value="P:arachidonate metabolic process"/>
    <property type="evidence" value="ECO:0007669"/>
    <property type="project" value="TreeGrafter"/>
</dbReference>
<dbReference type="OrthoDB" id="630895at2759"/>
<reference evidence="6" key="1">
    <citation type="submission" date="2021-02" db="EMBL/GenBank/DDBJ databases">
        <authorList>
            <person name="Nieuwenhuis M."/>
            <person name="Van De Peppel L.J.J."/>
        </authorList>
    </citation>
    <scope>NUCLEOTIDE SEQUENCE</scope>
    <source>
        <strain evidence="6">D49</strain>
    </source>
</reference>
<dbReference type="InterPro" id="IPR002641">
    <property type="entry name" value="PNPLA_dom"/>
</dbReference>
<evidence type="ECO:0000256" key="3">
    <source>
        <dbReference type="ARBA" id="ARBA00023098"/>
    </source>
</evidence>
<feature type="active site" description="Proton acceptor" evidence="4">
    <location>
        <position position="406"/>
    </location>
</feature>
<dbReference type="InterPro" id="IPR016035">
    <property type="entry name" value="Acyl_Trfase/lysoPLipase"/>
</dbReference>
<keyword evidence="1 4" id="KW-0378">Hydrolase</keyword>
<evidence type="ECO:0000259" key="5">
    <source>
        <dbReference type="PROSITE" id="PS51635"/>
    </source>
</evidence>
<dbReference type="PROSITE" id="PS51635">
    <property type="entry name" value="PNPLA"/>
    <property type="match status" value="1"/>
</dbReference>
<feature type="domain" description="PNPLA" evidence="5">
    <location>
        <begin position="221"/>
        <end position="419"/>
    </location>
</feature>
<dbReference type="Gene3D" id="3.40.1090.10">
    <property type="entry name" value="Cytosolic phospholipase A2 catalytic domain"/>
    <property type="match status" value="1"/>
</dbReference>
<dbReference type="SUPFAM" id="SSF52151">
    <property type="entry name" value="FabD/lysophospholipase-like"/>
    <property type="match status" value="1"/>
</dbReference>
<accession>A0A9P7GW84</accession>
<dbReference type="GO" id="GO:0046486">
    <property type="term" value="P:glycerolipid metabolic process"/>
    <property type="evidence" value="ECO:0007669"/>
    <property type="project" value="UniProtKB-ARBA"/>
</dbReference>
<dbReference type="GO" id="GO:0047499">
    <property type="term" value="F:calcium-independent phospholipase A2 activity"/>
    <property type="evidence" value="ECO:0007669"/>
    <property type="project" value="TreeGrafter"/>
</dbReference>
<dbReference type="GO" id="GO:0016042">
    <property type="term" value="P:lipid catabolic process"/>
    <property type="evidence" value="ECO:0007669"/>
    <property type="project" value="UniProtKB-UniRule"/>
</dbReference>
<reference evidence="6" key="2">
    <citation type="submission" date="2021-10" db="EMBL/GenBank/DDBJ databases">
        <title>Phylogenomics reveals ancestral predisposition of the termite-cultivated fungus Termitomyces towards a domesticated lifestyle.</title>
        <authorList>
            <person name="Auxier B."/>
            <person name="Grum-Grzhimaylo A."/>
            <person name="Cardenas M.E."/>
            <person name="Lodge J.D."/>
            <person name="Laessoe T."/>
            <person name="Pedersen O."/>
            <person name="Smith M.E."/>
            <person name="Kuyper T.W."/>
            <person name="Franco-Molano E.A."/>
            <person name="Baroni T.J."/>
            <person name="Aanen D.K."/>
        </authorList>
    </citation>
    <scope>NUCLEOTIDE SEQUENCE</scope>
    <source>
        <strain evidence="6">D49</strain>
    </source>
</reference>
<feature type="short sequence motif" description="DGA/G" evidence="4">
    <location>
        <begin position="406"/>
        <end position="408"/>
    </location>
</feature>
<dbReference type="GO" id="GO:0016020">
    <property type="term" value="C:membrane"/>
    <property type="evidence" value="ECO:0007669"/>
    <property type="project" value="TreeGrafter"/>
</dbReference>
<dbReference type="AlphaFoldDB" id="A0A9P7GW84"/>
<sequence length="571" mass="63590">MAKFTPSYIASATEPVDIRALDEDMVEKVVEIQLQTLSRDQGWADDESGSWSWFEVIVLDSPEASEPKFKDGLSLVWLSHYNNIADEEFTYRFGEVFSGDHDIFNGLEVGLTRASDATRIDMDSQVGNALAVRVCARFNKWENYASEGNFILKLSENRRNVRKSRPSPAPEESKYWEAIAEQVTTLSEEFHDMLDRMTPAGAPPAYSPLKDFVPTEPLTVCPGDGGGVRGISSLYILKEIMAKVSPNNPNLKPCQYFDLIVGTSTGGLIAIMLGRLQMTISECIQAYEALSSSIFSGNIIQRTFNKTRTGYWYTADKFEKDVKALIKKKTGDENALMRDPDPNNKCKVFVVSIDSQDIINIHHIRTYASIAGDPFPDCKIWEAARATAAGPMYLPPIKINNIELVDGGFGKNNPISLYVRIKIAHICHSQSPLRLFAELCVLFGDPKFPGFGIARPIDCFLSIGTGMQPLIKIEHVRATGPVESIEYHVSLAKAAAALATNTEDGHIFGQKIFSQREGVYFRFNAGVKKGKDWEKLIDLDNWAGMPELVEITKRYLLGEAKRVEECASKIN</sequence>
<organism evidence="6 7">
    <name type="scientific">Sphagnurus paluster</name>
    <dbReference type="NCBI Taxonomy" id="117069"/>
    <lineage>
        <taxon>Eukaryota</taxon>
        <taxon>Fungi</taxon>
        <taxon>Dikarya</taxon>
        <taxon>Basidiomycota</taxon>
        <taxon>Agaricomycotina</taxon>
        <taxon>Agaricomycetes</taxon>
        <taxon>Agaricomycetidae</taxon>
        <taxon>Agaricales</taxon>
        <taxon>Tricholomatineae</taxon>
        <taxon>Lyophyllaceae</taxon>
        <taxon>Sphagnurus</taxon>
    </lineage>
</organism>
<evidence type="ECO:0000256" key="4">
    <source>
        <dbReference type="PROSITE-ProRule" id="PRU01161"/>
    </source>
</evidence>
<gene>
    <name evidence="6" type="ORF">H0H81_008321</name>
</gene>
<feature type="short sequence motif" description="GXSXG" evidence="4">
    <location>
        <begin position="262"/>
        <end position="266"/>
    </location>
</feature>
<name>A0A9P7GW84_9AGAR</name>
<keyword evidence="2 4" id="KW-0442">Lipid degradation</keyword>
<keyword evidence="7" id="KW-1185">Reference proteome</keyword>
<dbReference type="PANTHER" id="PTHR24185:SF1">
    <property type="entry name" value="CALCIUM-INDEPENDENT PHOSPHOLIPASE A2-GAMMA"/>
    <property type="match status" value="1"/>
</dbReference>
<dbReference type="Proteomes" id="UP000717328">
    <property type="component" value="Unassembled WGS sequence"/>
</dbReference>
<dbReference type="EMBL" id="JABCKI010000023">
    <property type="protein sequence ID" value="KAG5654012.1"/>
    <property type="molecule type" value="Genomic_DNA"/>
</dbReference>
<protein>
    <recommendedName>
        <fullName evidence="5">PNPLA domain-containing protein</fullName>
    </recommendedName>
</protein>
<evidence type="ECO:0000256" key="1">
    <source>
        <dbReference type="ARBA" id="ARBA00022801"/>
    </source>
</evidence>